<keyword evidence="2" id="KW-1185">Reference proteome</keyword>
<evidence type="ECO:0000313" key="1">
    <source>
        <dbReference type="EMBL" id="KAF6382492.1"/>
    </source>
</evidence>
<organism evidence="1 2">
    <name type="scientific">Pipistrellus kuhlii</name>
    <name type="common">Kuhl's pipistrelle</name>
    <dbReference type="NCBI Taxonomy" id="59472"/>
    <lineage>
        <taxon>Eukaryota</taxon>
        <taxon>Metazoa</taxon>
        <taxon>Chordata</taxon>
        <taxon>Craniata</taxon>
        <taxon>Vertebrata</taxon>
        <taxon>Euteleostomi</taxon>
        <taxon>Mammalia</taxon>
        <taxon>Eutheria</taxon>
        <taxon>Laurasiatheria</taxon>
        <taxon>Chiroptera</taxon>
        <taxon>Yangochiroptera</taxon>
        <taxon>Vespertilionidae</taxon>
        <taxon>Pipistrellus</taxon>
    </lineage>
</organism>
<proteinExistence type="predicted"/>
<sequence length="137" mass="15825">MLYPLSQTGFGKSYNLILAPIYLYSKSRLSSLAPHLRNIYLNLGEPSHLQPRRSPPDGTQRLSLFPSLFLSLLCLHHLHWGEGGEKEEQIDKERGIQLRDLKASELWKICQLRPSWAQRETKALAALAQWLECWLMD</sequence>
<gene>
    <name evidence="1" type="ORF">mPipKuh1_008857</name>
</gene>
<protein>
    <submittedName>
        <fullName evidence="1">Uncharacterized protein</fullName>
    </submittedName>
</protein>
<dbReference type="Proteomes" id="UP000558488">
    <property type="component" value="Unassembled WGS sequence"/>
</dbReference>
<dbReference type="AlphaFoldDB" id="A0A7J8A7J4"/>
<name>A0A7J8A7J4_PIPKU</name>
<dbReference type="EMBL" id="JACAGB010000002">
    <property type="protein sequence ID" value="KAF6382492.1"/>
    <property type="molecule type" value="Genomic_DNA"/>
</dbReference>
<reference evidence="1 2" key="1">
    <citation type="journal article" date="2020" name="Nature">
        <title>Six reference-quality genomes reveal evolution of bat adaptations.</title>
        <authorList>
            <person name="Jebb D."/>
            <person name="Huang Z."/>
            <person name="Pippel M."/>
            <person name="Hughes G.M."/>
            <person name="Lavrichenko K."/>
            <person name="Devanna P."/>
            <person name="Winkler S."/>
            <person name="Jermiin L.S."/>
            <person name="Skirmuntt E.C."/>
            <person name="Katzourakis A."/>
            <person name="Burkitt-Gray L."/>
            <person name="Ray D.A."/>
            <person name="Sullivan K.A.M."/>
            <person name="Roscito J.G."/>
            <person name="Kirilenko B.M."/>
            <person name="Davalos L.M."/>
            <person name="Corthals A.P."/>
            <person name="Power M.L."/>
            <person name="Jones G."/>
            <person name="Ransome R.D."/>
            <person name="Dechmann D.K.N."/>
            <person name="Locatelli A.G."/>
            <person name="Puechmaille S.J."/>
            <person name="Fedrigo O."/>
            <person name="Jarvis E.D."/>
            <person name="Hiller M."/>
            <person name="Vernes S.C."/>
            <person name="Myers E.W."/>
            <person name="Teeling E.C."/>
        </authorList>
    </citation>
    <scope>NUCLEOTIDE SEQUENCE [LARGE SCALE GENOMIC DNA]</scope>
    <source>
        <strain evidence="1">MPipKuh1</strain>
        <tissue evidence="1">Flight muscle</tissue>
    </source>
</reference>
<comment type="caution">
    <text evidence="1">The sequence shown here is derived from an EMBL/GenBank/DDBJ whole genome shotgun (WGS) entry which is preliminary data.</text>
</comment>
<evidence type="ECO:0000313" key="2">
    <source>
        <dbReference type="Proteomes" id="UP000558488"/>
    </source>
</evidence>
<accession>A0A7J8A7J4</accession>